<keyword evidence="3" id="KW-1185">Reference proteome</keyword>
<reference evidence="2" key="1">
    <citation type="journal article" date="2023" name="Mol. Phylogenet. Evol.">
        <title>Genome-scale phylogeny and comparative genomics of the fungal order Sordariales.</title>
        <authorList>
            <person name="Hensen N."/>
            <person name="Bonometti L."/>
            <person name="Westerberg I."/>
            <person name="Brannstrom I.O."/>
            <person name="Guillou S."/>
            <person name="Cros-Aarteil S."/>
            <person name="Calhoun S."/>
            <person name="Haridas S."/>
            <person name="Kuo A."/>
            <person name="Mondo S."/>
            <person name="Pangilinan J."/>
            <person name="Riley R."/>
            <person name="LaButti K."/>
            <person name="Andreopoulos B."/>
            <person name="Lipzen A."/>
            <person name="Chen C."/>
            <person name="Yan M."/>
            <person name="Daum C."/>
            <person name="Ng V."/>
            <person name="Clum A."/>
            <person name="Steindorff A."/>
            <person name="Ohm R.A."/>
            <person name="Martin F."/>
            <person name="Silar P."/>
            <person name="Natvig D.O."/>
            <person name="Lalanne C."/>
            <person name="Gautier V."/>
            <person name="Ament-Velasquez S.L."/>
            <person name="Kruys A."/>
            <person name="Hutchinson M.I."/>
            <person name="Powell A.J."/>
            <person name="Barry K."/>
            <person name="Miller A.N."/>
            <person name="Grigoriev I.V."/>
            <person name="Debuchy R."/>
            <person name="Gladieux P."/>
            <person name="Hiltunen Thoren M."/>
            <person name="Johannesson H."/>
        </authorList>
    </citation>
    <scope>NUCLEOTIDE SEQUENCE</scope>
    <source>
        <strain evidence="2">CBS 626.80</strain>
    </source>
</reference>
<reference evidence="2" key="2">
    <citation type="submission" date="2023-06" db="EMBL/GenBank/DDBJ databases">
        <authorList>
            <consortium name="Lawrence Berkeley National Laboratory"/>
            <person name="Mondo S.J."/>
            <person name="Hensen N."/>
            <person name="Bonometti L."/>
            <person name="Westerberg I."/>
            <person name="Brannstrom I.O."/>
            <person name="Guillou S."/>
            <person name="Cros-Aarteil S."/>
            <person name="Calhoun S."/>
            <person name="Haridas S."/>
            <person name="Kuo A."/>
            <person name="Pangilinan J."/>
            <person name="Riley R."/>
            <person name="Labutti K."/>
            <person name="Andreopoulos B."/>
            <person name="Lipzen A."/>
            <person name="Chen C."/>
            <person name="Yanf M."/>
            <person name="Daum C."/>
            <person name="Ng V."/>
            <person name="Clum A."/>
            <person name="Steindorff A."/>
            <person name="Ohm R."/>
            <person name="Martin F."/>
            <person name="Silar P."/>
            <person name="Natvig D."/>
            <person name="Lalanne C."/>
            <person name="Gautier V."/>
            <person name="Ament-Velasquez S.L."/>
            <person name="Kruys A."/>
            <person name="Hutchinson M.I."/>
            <person name="Powell A.J."/>
            <person name="Barry K."/>
            <person name="Miller A.N."/>
            <person name="Grigoriev I.V."/>
            <person name="Debuchy R."/>
            <person name="Gladieux P."/>
            <person name="Thoren M.H."/>
            <person name="Johannesson H."/>
        </authorList>
    </citation>
    <scope>NUCLEOTIDE SEQUENCE</scope>
    <source>
        <strain evidence="2">CBS 626.80</strain>
    </source>
</reference>
<sequence length="290" mass="32980">MAETTASASPNRCPPKKRARTDSDLEESPPNEDEDPRPTEDEEEEDLADEKDYYLSILTERKHRTGEPLIPISVRDDLLAFAAARDPHTIGKSLQEIYEDDLFKDQRTIDIELDYNLISFNEQVKILSTLPPDQDASEPSTRLRQLFATADKSFDLLLRRTDFDSEVEDKRRAARSMQRILRRLLTLSNEFGQTIPEDFSSGRGRPGLDGKMLSLIKDKFNHKNHNIKMMIVCKDPMGGSNWVGSVQELVKLSSRVGDGVFKKLRQVLKLVEADRYNPATDYDSCGAPTF</sequence>
<gene>
    <name evidence="2" type="ORF">QBC32DRAFT_205078</name>
</gene>
<evidence type="ECO:0000313" key="3">
    <source>
        <dbReference type="Proteomes" id="UP001303222"/>
    </source>
</evidence>
<accession>A0AAN6P0Z1</accession>
<protein>
    <submittedName>
        <fullName evidence="2">Uncharacterized protein</fullName>
    </submittedName>
</protein>
<dbReference type="Proteomes" id="UP001303222">
    <property type="component" value="Unassembled WGS sequence"/>
</dbReference>
<proteinExistence type="predicted"/>
<evidence type="ECO:0000256" key="1">
    <source>
        <dbReference type="SAM" id="MobiDB-lite"/>
    </source>
</evidence>
<evidence type="ECO:0000313" key="2">
    <source>
        <dbReference type="EMBL" id="KAK3955546.1"/>
    </source>
</evidence>
<feature type="compositionally biased region" description="Acidic residues" evidence="1">
    <location>
        <begin position="24"/>
        <end position="49"/>
    </location>
</feature>
<feature type="compositionally biased region" description="Polar residues" evidence="1">
    <location>
        <begin position="1"/>
        <end position="10"/>
    </location>
</feature>
<feature type="region of interest" description="Disordered" evidence="1">
    <location>
        <begin position="1"/>
        <end position="50"/>
    </location>
</feature>
<name>A0AAN6P0Z1_9PEZI</name>
<dbReference type="AlphaFoldDB" id="A0AAN6P0Z1"/>
<comment type="caution">
    <text evidence="2">The sequence shown here is derived from an EMBL/GenBank/DDBJ whole genome shotgun (WGS) entry which is preliminary data.</text>
</comment>
<dbReference type="EMBL" id="MU859075">
    <property type="protein sequence ID" value="KAK3955546.1"/>
    <property type="molecule type" value="Genomic_DNA"/>
</dbReference>
<organism evidence="2 3">
    <name type="scientific">Pseudoneurospora amorphoporcata</name>
    <dbReference type="NCBI Taxonomy" id="241081"/>
    <lineage>
        <taxon>Eukaryota</taxon>
        <taxon>Fungi</taxon>
        <taxon>Dikarya</taxon>
        <taxon>Ascomycota</taxon>
        <taxon>Pezizomycotina</taxon>
        <taxon>Sordariomycetes</taxon>
        <taxon>Sordariomycetidae</taxon>
        <taxon>Sordariales</taxon>
        <taxon>Sordariaceae</taxon>
        <taxon>Pseudoneurospora</taxon>
    </lineage>
</organism>